<keyword evidence="2" id="KW-0238">DNA-binding</keyword>
<dbReference type="InterPro" id="IPR036390">
    <property type="entry name" value="WH_DNA-bd_sf"/>
</dbReference>
<feature type="domain" description="HTH gntR-type" evidence="4">
    <location>
        <begin position="16"/>
        <end position="83"/>
    </location>
</feature>
<dbReference type="InterPro" id="IPR036388">
    <property type="entry name" value="WH-like_DNA-bd_sf"/>
</dbReference>
<dbReference type="Pfam" id="PF00392">
    <property type="entry name" value="GntR"/>
    <property type="match status" value="1"/>
</dbReference>
<comment type="caution">
    <text evidence="5">The sequence shown here is derived from an EMBL/GenBank/DDBJ whole genome shotgun (WGS) entry which is preliminary data.</text>
</comment>
<evidence type="ECO:0000256" key="3">
    <source>
        <dbReference type="ARBA" id="ARBA00023163"/>
    </source>
</evidence>
<evidence type="ECO:0000256" key="1">
    <source>
        <dbReference type="ARBA" id="ARBA00023015"/>
    </source>
</evidence>
<protein>
    <submittedName>
        <fullName evidence="5">GntR family transcriptional regulator</fullName>
    </submittedName>
</protein>
<dbReference type="SUPFAM" id="SSF48008">
    <property type="entry name" value="GntR ligand-binding domain-like"/>
    <property type="match status" value="1"/>
</dbReference>
<dbReference type="EMBL" id="JAKNQU010000003">
    <property type="protein sequence ID" value="MCZ0927190.1"/>
    <property type="molecule type" value="Genomic_DNA"/>
</dbReference>
<evidence type="ECO:0000313" key="5">
    <source>
        <dbReference type="EMBL" id="MCZ0927190.1"/>
    </source>
</evidence>
<accession>A0ABT4IU53</accession>
<dbReference type="SMART" id="SM00345">
    <property type="entry name" value="HTH_GNTR"/>
    <property type="match status" value="1"/>
</dbReference>
<evidence type="ECO:0000256" key="2">
    <source>
        <dbReference type="ARBA" id="ARBA00023125"/>
    </source>
</evidence>
<dbReference type="PROSITE" id="PS50949">
    <property type="entry name" value="HTH_GNTR"/>
    <property type="match status" value="1"/>
</dbReference>
<dbReference type="InterPro" id="IPR008920">
    <property type="entry name" value="TF_FadR/GntR_C"/>
</dbReference>
<organism evidence="5 6">
    <name type="scientific">Vreelandella janggokensis</name>
    <dbReference type="NCBI Taxonomy" id="370767"/>
    <lineage>
        <taxon>Bacteria</taxon>
        <taxon>Pseudomonadati</taxon>
        <taxon>Pseudomonadota</taxon>
        <taxon>Gammaproteobacteria</taxon>
        <taxon>Oceanospirillales</taxon>
        <taxon>Halomonadaceae</taxon>
        <taxon>Vreelandella</taxon>
    </lineage>
</organism>
<dbReference type="PRINTS" id="PR00035">
    <property type="entry name" value="HTHGNTR"/>
</dbReference>
<name>A0ABT4IU53_9GAMM</name>
<dbReference type="InterPro" id="IPR000524">
    <property type="entry name" value="Tscrpt_reg_HTH_GntR"/>
</dbReference>
<reference evidence="5 6" key="1">
    <citation type="submission" date="2022-02" db="EMBL/GenBank/DDBJ databases">
        <title>Study of halophilic communities from a Mexican lake.</title>
        <authorList>
            <person name="Hernandez-Soto L.M."/>
            <person name="Martinez-Abarca F."/>
            <person name="Ramirez-Saad H.C."/>
            <person name="Aguirre-Garrido J.F."/>
        </authorList>
    </citation>
    <scope>NUCLEOTIDE SEQUENCE [LARGE SCALE GENOMIC DNA]</scope>
    <source>
        <strain evidence="5 6">Hjan13</strain>
    </source>
</reference>
<dbReference type="RefSeq" id="WP_268901639.1">
    <property type="nucleotide sequence ID" value="NZ_JAKNQT010000002.1"/>
</dbReference>
<dbReference type="Proteomes" id="UP001321125">
    <property type="component" value="Unassembled WGS sequence"/>
</dbReference>
<sequence>MLAANDWISYEQADHGGLSSVAYEAIMRMILARELSGGDIVQERRLADKLDMSRTPVREALRRLEAEGWLVRLNARTIGVKKIAINEYVAALQVRELLEPEAAALAAAKSQSKEIADWVERLDSIRLSKQVGLEQQWEFDQTLHMGIAQVTGNEVLVKIISELRKTTQIFENQTLPAKSFPGYDAHLAIINAIVEGDSDKARKAMHDHLRETKKNIFEAL</sequence>
<dbReference type="CDD" id="cd07377">
    <property type="entry name" value="WHTH_GntR"/>
    <property type="match status" value="1"/>
</dbReference>
<dbReference type="PANTHER" id="PTHR43537">
    <property type="entry name" value="TRANSCRIPTIONAL REGULATOR, GNTR FAMILY"/>
    <property type="match status" value="1"/>
</dbReference>
<proteinExistence type="predicted"/>
<dbReference type="InterPro" id="IPR011711">
    <property type="entry name" value="GntR_C"/>
</dbReference>
<dbReference type="Pfam" id="PF07729">
    <property type="entry name" value="FCD"/>
    <property type="match status" value="1"/>
</dbReference>
<keyword evidence="1" id="KW-0805">Transcription regulation</keyword>
<evidence type="ECO:0000313" key="6">
    <source>
        <dbReference type="Proteomes" id="UP001321125"/>
    </source>
</evidence>
<dbReference type="SUPFAM" id="SSF46785">
    <property type="entry name" value="Winged helix' DNA-binding domain"/>
    <property type="match status" value="1"/>
</dbReference>
<gene>
    <name evidence="5" type="ORF">L0635_08870</name>
</gene>
<dbReference type="PANTHER" id="PTHR43537:SF24">
    <property type="entry name" value="GLUCONATE OPERON TRANSCRIPTIONAL REPRESSOR"/>
    <property type="match status" value="1"/>
</dbReference>
<dbReference type="SMART" id="SM00895">
    <property type="entry name" value="FCD"/>
    <property type="match status" value="1"/>
</dbReference>
<evidence type="ECO:0000259" key="4">
    <source>
        <dbReference type="PROSITE" id="PS50949"/>
    </source>
</evidence>
<dbReference type="Gene3D" id="1.10.10.10">
    <property type="entry name" value="Winged helix-like DNA-binding domain superfamily/Winged helix DNA-binding domain"/>
    <property type="match status" value="1"/>
</dbReference>
<dbReference type="Gene3D" id="1.20.120.530">
    <property type="entry name" value="GntR ligand-binding domain-like"/>
    <property type="match status" value="1"/>
</dbReference>
<keyword evidence="3" id="KW-0804">Transcription</keyword>
<keyword evidence="6" id="KW-1185">Reference proteome</keyword>